<evidence type="ECO:0000313" key="1">
    <source>
        <dbReference type="EMBL" id="MDI6450497.1"/>
    </source>
</evidence>
<accession>A0AAW6TY95</accession>
<dbReference type="PANTHER" id="PTHR30121">
    <property type="entry name" value="UNCHARACTERIZED PROTEIN YJGR-RELATED"/>
    <property type="match status" value="1"/>
</dbReference>
<dbReference type="SUPFAM" id="SSF52540">
    <property type="entry name" value="P-loop containing nucleoside triphosphate hydrolases"/>
    <property type="match status" value="1"/>
</dbReference>
<comment type="caution">
    <text evidence="1">The sequence shown here is derived from an EMBL/GenBank/DDBJ whole genome shotgun (WGS) entry which is preliminary data.</text>
</comment>
<name>A0AAW6TY95_9BACT</name>
<dbReference type="InterPro" id="IPR027417">
    <property type="entry name" value="P-loop_NTPase"/>
</dbReference>
<dbReference type="Proteomes" id="UP001431776">
    <property type="component" value="Unassembled WGS sequence"/>
</dbReference>
<gene>
    <name evidence="1" type="ORF">QJ522_15660</name>
</gene>
<reference evidence="1" key="1">
    <citation type="submission" date="2023-05" db="EMBL/GenBank/DDBJ databases">
        <title>Anaerotaeda fermentans gen. nov., sp. nov., a novel anaerobic planctomycete of the new family within the order Sedimentisphaerales isolated from Taman Peninsula, Russia.</title>
        <authorList>
            <person name="Khomyakova M.A."/>
            <person name="Merkel A.Y."/>
            <person name="Slobodkin A.I."/>
        </authorList>
    </citation>
    <scope>NUCLEOTIDE SEQUENCE</scope>
    <source>
        <strain evidence="1">M17dextr</strain>
    </source>
</reference>
<organism evidence="1 2">
    <name type="scientific">Anaerobaca lacustris</name>
    <dbReference type="NCBI Taxonomy" id="3044600"/>
    <lineage>
        <taxon>Bacteria</taxon>
        <taxon>Pseudomonadati</taxon>
        <taxon>Planctomycetota</taxon>
        <taxon>Phycisphaerae</taxon>
        <taxon>Sedimentisphaerales</taxon>
        <taxon>Anaerobacaceae</taxon>
        <taxon>Anaerobaca</taxon>
    </lineage>
</organism>
<dbReference type="RefSeq" id="WP_349245907.1">
    <property type="nucleotide sequence ID" value="NZ_JASCXX010000021.1"/>
</dbReference>
<dbReference type="Gene3D" id="3.40.50.300">
    <property type="entry name" value="P-loop containing nucleotide triphosphate hydrolases"/>
    <property type="match status" value="1"/>
</dbReference>
<dbReference type="InterPro" id="IPR051162">
    <property type="entry name" value="T4SS_component"/>
</dbReference>
<dbReference type="PANTHER" id="PTHR30121:SF6">
    <property type="entry name" value="SLR6007 PROTEIN"/>
    <property type="match status" value="1"/>
</dbReference>
<protein>
    <submittedName>
        <fullName evidence="1">Uncharacterized protein</fullName>
    </submittedName>
</protein>
<keyword evidence="2" id="KW-1185">Reference proteome</keyword>
<sequence>MSRDRKAQNKLDELVQTGKDLKAFEKDPEGRSLLKCYHYGVLDAFVVGRIHQRVERALQERKNLGNPFLPPELHRGNFVLGLDRRQQWLWTFMQVLNAHTLIVAGTGAGKTTLSKFHAIQIAPHVRGMWLVDLRKREYRALRPVFARLGIDLKIIRGRKFCINPLQVPMGVEPIEYAATAADLLVSVLNLPPRASTLLRTTIIKLYRANGVLAGGRRFPTMFCLFEAIRSDRSANAQARQAALDQLEAILTALGPDILGYHCGWDPHELARQHLAMELTGLPESGKDLVLGYLLTAEFMSRIARGLSNPRMDLWIAFDEAQRLLSQRQETAGYGGNALIDLLGLVRGTGVGLQISVLSTHDLSPNVPNLTGTKIFGRCGSVGEYTTVGRYMGLTSEQIAWCAHHMVPGLFVGQMADGNWRYPFVFRVPPLTPLPTGDPIDTPTDDGNVSAAVPRLPSVEWVIGRLEHGTTPDNGK</sequence>
<evidence type="ECO:0000313" key="2">
    <source>
        <dbReference type="Proteomes" id="UP001431776"/>
    </source>
</evidence>
<dbReference type="EMBL" id="JASCXX010000021">
    <property type="protein sequence ID" value="MDI6450497.1"/>
    <property type="molecule type" value="Genomic_DNA"/>
</dbReference>
<dbReference type="AlphaFoldDB" id="A0AAW6TY95"/>
<proteinExistence type="predicted"/>